<proteinExistence type="predicted"/>
<dbReference type="EMBL" id="AKCV02000024">
    <property type="protein sequence ID" value="TMS57360.1"/>
    <property type="molecule type" value="Genomic_DNA"/>
</dbReference>
<comment type="caution">
    <text evidence="1">The sequence shown here is derived from an EMBL/GenBank/DDBJ whole genome shotgun (WGS) entry which is preliminary data.</text>
</comment>
<sequence length="760" mass="80597">MLPVAGCVQGQPMLCRPCARVRATLQTHRHALHWGIVHALPYTIFVLIALQTGQRAWYGAAIAAVWTALADLVGPVHARLRNMSILAVAGSLACGLGAFTSHNLPLALAAAAVVGLMVGLYGSQHSAVAQPAKLVFVAFLPSAGVPLADSAAALPAALHYGIGSMAAITCCLVLFPSEPDRRPRDEIIAMFSALAEFARLAATPDAAVHGNEAAQRYLDAKRQLRLAIEQARQAVHAVRLFGHGRSDTFGELVTLADACFRVGLLLAEYPRPAHAAYHPGPAQPDAMQIAIARDFVAAMEAADRQIRHALLPRQTAPVELRDRLAAALAPLQQHAVVTSLPSALTQALAALGQPLPAVSPSTSRHTAHTDADDDMDAPAWHLLLPRSARAALRRDAALPQHAIRLAAGGTAGLAIATLLLPGHGYWLAITLVIVLTPHMQTTRRSAWLRLAGSVAGAASAALLSWADVPPGAMAMLTPLFLAAAYGTRVRGQMGAFAFFLTLTVVYFSWLEHPLGSSLAFAVLRGIDTLLGCALALALVLVSPRPRPLAWLARHVALAVDAAALYVASAVYEGKSNSGGMHGNSGGSLNSQEIRNDIRNDTRRARTGLAVSLAEQALASSTPLAREHAAQLQQILLASRRLIGIGLRLQSALHDSTLDDAYRLAAMTLVRRQCGLLHAASHVLRRLPVAPLAMPGTLPPARHAVEKRLEDQLLDLAAVSSSIMRAVTVLEELREQRASTLAAAQRRSVRAAWLATRRSRV</sequence>
<name>A0ACD3SMC8_9BURK</name>
<keyword evidence="2" id="KW-1185">Reference proteome</keyword>
<gene>
    <name evidence="1" type="ORF">MW7_013090</name>
</gene>
<dbReference type="Proteomes" id="UP000004277">
    <property type="component" value="Unassembled WGS sequence"/>
</dbReference>
<organism evidence="1 2">
    <name type="scientific">Imbroritus primus</name>
    <dbReference type="NCBI Taxonomy" id="3058603"/>
    <lineage>
        <taxon>Bacteria</taxon>
        <taxon>Pseudomonadati</taxon>
        <taxon>Pseudomonadota</taxon>
        <taxon>Betaproteobacteria</taxon>
        <taxon>Burkholderiales</taxon>
        <taxon>Burkholderiaceae</taxon>
        <taxon>Imbroritus</taxon>
    </lineage>
</organism>
<evidence type="ECO:0000313" key="2">
    <source>
        <dbReference type="Proteomes" id="UP000004277"/>
    </source>
</evidence>
<evidence type="ECO:0000313" key="1">
    <source>
        <dbReference type="EMBL" id="TMS57360.1"/>
    </source>
</evidence>
<protein>
    <submittedName>
        <fullName evidence="1">FUSC family protein</fullName>
    </submittedName>
</protein>
<accession>A0ACD3SMC8</accession>
<reference evidence="1" key="1">
    <citation type="submission" date="2019-05" db="EMBL/GenBank/DDBJ databases">
        <title>Revised genome assembly of Burkholderiaceae (previously Ralstonia) sp. PBA.</title>
        <authorList>
            <person name="Gan H.M."/>
        </authorList>
    </citation>
    <scope>NUCLEOTIDE SEQUENCE</scope>
    <source>
        <strain evidence="1">PBA</strain>
    </source>
</reference>